<accession>A0ACA9JZT9</accession>
<evidence type="ECO:0000313" key="2">
    <source>
        <dbReference type="Proteomes" id="UP000789702"/>
    </source>
</evidence>
<proteinExistence type="predicted"/>
<reference evidence="1" key="1">
    <citation type="submission" date="2021-06" db="EMBL/GenBank/DDBJ databases">
        <authorList>
            <person name="Kallberg Y."/>
            <person name="Tangrot J."/>
            <person name="Rosling A."/>
        </authorList>
    </citation>
    <scope>NUCLEOTIDE SEQUENCE</scope>
    <source>
        <strain evidence="1">IL203A</strain>
    </source>
</reference>
<name>A0ACA9JZT9_9GLOM</name>
<organism evidence="1 2">
    <name type="scientific">Dentiscutata heterogama</name>
    <dbReference type="NCBI Taxonomy" id="1316150"/>
    <lineage>
        <taxon>Eukaryota</taxon>
        <taxon>Fungi</taxon>
        <taxon>Fungi incertae sedis</taxon>
        <taxon>Mucoromycota</taxon>
        <taxon>Glomeromycotina</taxon>
        <taxon>Glomeromycetes</taxon>
        <taxon>Diversisporales</taxon>
        <taxon>Gigasporaceae</taxon>
        <taxon>Dentiscutata</taxon>
    </lineage>
</organism>
<sequence length="106" mass="11742">MSEESKPSPSKKRQRTFNVDDPSPPVFSSVNTDSADANGTRRPRSNWTQEEDEALFKAVSEVMQGKWKEVCSKSPLLESRGTGMVAQRFKTKLRYFTGGVAAGGKK</sequence>
<gene>
    <name evidence="1" type="ORF">DHETER_LOCUS483</name>
</gene>
<evidence type="ECO:0000313" key="1">
    <source>
        <dbReference type="EMBL" id="CAG8444577.1"/>
    </source>
</evidence>
<comment type="caution">
    <text evidence="1">The sequence shown here is derived from an EMBL/GenBank/DDBJ whole genome shotgun (WGS) entry which is preliminary data.</text>
</comment>
<protein>
    <submittedName>
        <fullName evidence="1">11582_t:CDS:1</fullName>
    </submittedName>
</protein>
<dbReference type="Proteomes" id="UP000789702">
    <property type="component" value="Unassembled WGS sequence"/>
</dbReference>
<dbReference type="EMBL" id="CAJVPU010000240">
    <property type="protein sequence ID" value="CAG8444577.1"/>
    <property type="molecule type" value="Genomic_DNA"/>
</dbReference>
<keyword evidence="2" id="KW-1185">Reference proteome</keyword>